<dbReference type="PROSITE" id="PS00290">
    <property type="entry name" value="IG_MHC"/>
    <property type="match status" value="1"/>
</dbReference>
<feature type="signal peptide" evidence="2">
    <location>
        <begin position="1"/>
        <end position="22"/>
    </location>
</feature>
<accession>A0A151N3A0</accession>
<sequence>MDTEVLCLGGLLLPLLFPVLAGSQLQVFTAPSFQAPLGSRAVLPCRFDVRGPVALGSLQVTWYRWDERVAWFDKGQAQPRGRLLETDLQSGNASLSLAKVAVPDEGLYKCDVRYGAQQQQGSTTLRVVASPTISIQKQQVVGSTETSLLCDVGGFYPRDLDATWLRDGQVLDSSTHSSPQRNLDGTFSLTLTYTFTPAKSDTGSVFYCRVHHPALEQPLQAELALDVPGWGSMSKVEGPERCRLGQEVTLRCSMEGKIPADTAVTWERTQGEDRAVIQKDGPGAAPEHQPLLPALPPGWTPTEERSETCLTASLTFTPTVQDHGARVRCHFQHEAQHSSKEPAWWEIQVWGESLQVPGLGGGGGSG</sequence>
<dbReference type="InterPro" id="IPR050380">
    <property type="entry name" value="Immune_Resp_Modulators"/>
</dbReference>
<dbReference type="Pfam" id="PF07654">
    <property type="entry name" value="C1-set"/>
    <property type="match status" value="1"/>
</dbReference>
<keyword evidence="2" id="KW-0732">Signal</keyword>
<dbReference type="InterPro" id="IPR013783">
    <property type="entry name" value="Ig-like_fold"/>
</dbReference>
<dbReference type="SMART" id="SM00409">
    <property type="entry name" value="IG"/>
    <property type="match status" value="2"/>
</dbReference>
<feature type="chain" id="PRO_5007585698" evidence="2">
    <location>
        <begin position="23"/>
        <end position="366"/>
    </location>
</feature>
<dbReference type="PANTHER" id="PTHR23411">
    <property type="entry name" value="TAPASIN"/>
    <property type="match status" value="1"/>
</dbReference>
<dbReference type="Gene3D" id="2.60.40.10">
    <property type="entry name" value="Immunoglobulins"/>
    <property type="match status" value="3"/>
</dbReference>
<evidence type="ECO:0000313" key="4">
    <source>
        <dbReference type="EMBL" id="KYO31306.1"/>
    </source>
</evidence>
<keyword evidence="1" id="KW-0393">Immunoglobulin domain</keyword>
<dbReference type="EMBL" id="AKHW03004091">
    <property type="protein sequence ID" value="KYO31306.1"/>
    <property type="molecule type" value="Genomic_DNA"/>
</dbReference>
<dbReference type="InterPro" id="IPR003597">
    <property type="entry name" value="Ig_C1-set"/>
</dbReference>
<comment type="caution">
    <text evidence="4">The sequence shown here is derived from an EMBL/GenBank/DDBJ whole genome shotgun (WGS) entry which is preliminary data.</text>
</comment>
<evidence type="ECO:0000259" key="3">
    <source>
        <dbReference type="PROSITE" id="PS50835"/>
    </source>
</evidence>
<proteinExistence type="predicted"/>
<dbReference type="InterPro" id="IPR007110">
    <property type="entry name" value="Ig-like_dom"/>
</dbReference>
<dbReference type="PROSITE" id="PS50835">
    <property type="entry name" value="IG_LIKE"/>
    <property type="match status" value="3"/>
</dbReference>
<feature type="domain" description="Ig-like" evidence="3">
    <location>
        <begin position="131"/>
        <end position="224"/>
    </location>
</feature>
<gene>
    <name evidence="4" type="primary">NCR3LG1</name>
    <name evidence="4" type="ORF">Y1Q_0002550</name>
</gene>
<feature type="domain" description="Ig-like" evidence="3">
    <location>
        <begin position="18"/>
        <end position="126"/>
    </location>
</feature>
<dbReference type="InterPro" id="IPR003006">
    <property type="entry name" value="Ig/MHC_CS"/>
</dbReference>
<organism evidence="4 5">
    <name type="scientific">Alligator mississippiensis</name>
    <name type="common">American alligator</name>
    <dbReference type="NCBI Taxonomy" id="8496"/>
    <lineage>
        <taxon>Eukaryota</taxon>
        <taxon>Metazoa</taxon>
        <taxon>Chordata</taxon>
        <taxon>Craniata</taxon>
        <taxon>Vertebrata</taxon>
        <taxon>Euteleostomi</taxon>
        <taxon>Archelosauria</taxon>
        <taxon>Archosauria</taxon>
        <taxon>Crocodylia</taxon>
        <taxon>Alligatoridae</taxon>
        <taxon>Alligatorinae</taxon>
        <taxon>Alligator</taxon>
    </lineage>
</organism>
<name>A0A151N3A0_ALLMI</name>
<dbReference type="AlphaFoldDB" id="A0A151N3A0"/>
<protein>
    <submittedName>
        <fullName evidence="4">Natural cytotoxicity triggering receptor 3 ligand 1</fullName>
    </submittedName>
</protein>
<dbReference type="InterPro" id="IPR003599">
    <property type="entry name" value="Ig_sub"/>
</dbReference>
<evidence type="ECO:0000256" key="2">
    <source>
        <dbReference type="SAM" id="SignalP"/>
    </source>
</evidence>
<dbReference type="InterPro" id="IPR036179">
    <property type="entry name" value="Ig-like_dom_sf"/>
</dbReference>
<feature type="domain" description="Ig-like" evidence="3">
    <location>
        <begin position="228"/>
        <end position="343"/>
    </location>
</feature>
<reference evidence="4 5" key="1">
    <citation type="journal article" date="2012" name="Genome Biol.">
        <title>Sequencing three crocodilian genomes to illuminate the evolution of archosaurs and amniotes.</title>
        <authorList>
            <person name="St John J.A."/>
            <person name="Braun E.L."/>
            <person name="Isberg S.R."/>
            <person name="Miles L.G."/>
            <person name="Chong A.Y."/>
            <person name="Gongora J."/>
            <person name="Dalzell P."/>
            <person name="Moran C."/>
            <person name="Bed'hom B."/>
            <person name="Abzhanov A."/>
            <person name="Burgess S.C."/>
            <person name="Cooksey A.M."/>
            <person name="Castoe T.A."/>
            <person name="Crawford N.G."/>
            <person name="Densmore L.D."/>
            <person name="Drew J.C."/>
            <person name="Edwards S.V."/>
            <person name="Faircloth B.C."/>
            <person name="Fujita M.K."/>
            <person name="Greenwold M.J."/>
            <person name="Hoffmann F.G."/>
            <person name="Howard J.M."/>
            <person name="Iguchi T."/>
            <person name="Janes D.E."/>
            <person name="Khan S.Y."/>
            <person name="Kohno S."/>
            <person name="de Koning A.J."/>
            <person name="Lance S.L."/>
            <person name="McCarthy F.M."/>
            <person name="McCormack J.E."/>
            <person name="Merchant M.E."/>
            <person name="Peterson D.G."/>
            <person name="Pollock D.D."/>
            <person name="Pourmand N."/>
            <person name="Raney B.J."/>
            <person name="Roessler K.A."/>
            <person name="Sanford J.R."/>
            <person name="Sawyer R.H."/>
            <person name="Schmidt C.J."/>
            <person name="Triplett E.W."/>
            <person name="Tuberville T.D."/>
            <person name="Venegas-Anaya M."/>
            <person name="Howard J.T."/>
            <person name="Jarvis E.D."/>
            <person name="Guillette L.J.Jr."/>
            <person name="Glenn T.C."/>
            <person name="Green R.E."/>
            <person name="Ray D.A."/>
        </authorList>
    </citation>
    <scope>NUCLEOTIDE SEQUENCE [LARGE SCALE GENOMIC DNA]</scope>
    <source>
        <strain evidence="4">KSC_2009_1</strain>
    </source>
</reference>
<dbReference type="InterPro" id="IPR013106">
    <property type="entry name" value="Ig_V-set"/>
</dbReference>
<dbReference type="SUPFAM" id="SSF48726">
    <property type="entry name" value="Immunoglobulin"/>
    <property type="match status" value="3"/>
</dbReference>
<dbReference type="SMART" id="SM00407">
    <property type="entry name" value="IGc1"/>
    <property type="match status" value="1"/>
</dbReference>
<dbReference type="Proteomes" id="UP000050525">
    <property type="component" value="Unassembled WGS sequence"/>
</dbReference>
<dbReference type="Pfam" id="PF07686">
    <property type="entry name" value="V-set"/>
    <property type="match status" value="1"/>
</dbReference>
<keyword evidence="4" id="KW-0675">Receptor</keyword>
<dbReference type="CDD" id="cd00098">
    <property type="entry name" value="IgC1"/>
    <property type="match status" value="1"/>
</dbReference>
<keyword evidence="5" id="KW-1185">Reference proteome</keyword>
<evidence type="ECO:0000256" key="1">
    <source>
        <dbReference type="ARBA" id="ARBA00023319"/>
    </source>
</evidence>
<evidence type="ECO:0000313" key="5">
    <source>
        <dbReference type="Proteomes" id="UP000050525"/>
    </source>
</evidence>